<dbReference type="AlphaFoldDB" id="A0A5B0MR19"/>
<dbReference type="Proteomes" id="UP000324748">
    <property type="component" value="Unassembled WGS sequence"/>
</dbReference>
<proteinExistence type="predicted"/>
<dbReference type="EMBL" id="VSWC01000132">
    <property type="protein sequence ID" value="KAA1079381.1"/>
    <property type="molecule type" value="Genomic_DNA"/>
</dbReference>
<evidence type="ECO:0000313" key="3">
    <source>
        <dbReference type="Proteomes" id="UP000324748"/>
    </source>
</evidence>
<keyword evidence="3" id="KW-1185">Reference proteome</keyword>
<evidence type="ECO:0000256" key="1">
    <source>
        <dbReference type="SAM" id="MobiDB-lite"/>
    </source>
</evidence>
<accession>A0A5B0MR19</accession>
<sequence>MHSYSSLEDICYPLAINGTATGVLLRYPDPLYAVPRANSEYSEACLPPVAFDVAQKISKGRQDLAVQLLQFNIKTKQSPVKFQAVPVPFRRLRVADGRLPLHADGAILQSGSHDWWAESEEKTENSHSSPISAALGRFGRSTPHSNSTSPRRTQKRETTTTTTTT</sequence>
<feature type="region of interest" description="Disordered" evidence="1">
    <location>
        <begin position="118"/>
        <end position="165"/>
    </location>
</feature>
<feature type="compositionally biased region" description="Polar residues" evidence="1">
    <location>
        <begin position="142"/>
        <end position="151"/>
    </location>
</feature>
<comment type="caution">
    <text evidence="2">The sequence shown here is derived from an EMBL/GenBank/DDBJ whole genome shotgun (WGS) entry which is preliminary data.</text>
</comment>
<evidence type="ECO:0000313" key="2">
    <source>
        <dbReference type="EMBL" id="KAA1079381.1"/>
    </source>
</evidence>
<gene>
    <name evidence="2" type="ORF">PGT21_009711</name>
</gene>
<reference evidence="2 3" key="1">
    <citation type="submission" date="2019-05" db="EMBL/GenBank/DDBJ databases">
        <title>Emergence of the Ug99 lineage of the wheat stem rust pathogen through somatic hybridization.</title>
        <authorList>
            <person name="Li F."/>
            <person name="Upadhyaya N.M."/>
            <person name="Sperschneider J."/>
            <person name="Matny O."/>
            <person name="Nguyen-Phuc H."/>
            <person name="Mago R."/>
            <person name="Raley C."/>
            <person name="Miller M.E."/>
            <person name="Silverstein K.A.T."/>
            <person name="Henningsen E."/>
            <person name="Hirsch C.D."/>
            <person name="Visser B."/>
            <person name="Pretorius Z.A."/>
            <person name="Steffenson B.J."/>
            <person name="Schwessinger B."/>
            <person name="Dodds P.N."/>
            <person name="Figueroa M."/>
        </authorList>
    </citation>
    <scope>NUCLEOTIDE SEQUENCE [LARGE SCALE GENOMIC DNA]</scope>
    <source>
        <strain evidence="2">21-0</strain>
    </source>
</reference>
<name>A0A5B0MR19_PUCGR</name>
<organism evidence="2 3">
    <name type="scientific">Puccinia graminis f. sp. tritici</name>
    <dbReference type="NCBI Taxonomy" id="56615"/>
    <lineage>
        <taxon>Eukaryota</taxon>
        <taxon>Fungi</taxon>
        <taxon>Dikarya</taxon>
        <taxon>Basidiomycota</taxon>
        <taxon>Pucciniomycotina</taxon>
        <taxon>Pucciniomycetes</taxon>
        <taxon>Pucciniales</taxon>
        <taxon>Pucciniaceae</taxon>
        <taxon>Puccinia</taxon>
    </lineage>
</organism>
<protein>
    <submittedName>
        <fullName evidence="2">Uncharacterized protein</fullName>
    </submittedName>
</protein>